<evidence type="ECO:0000313" key="2">
    <source>
        <dbReference type="EMBL" id="KKN16843.1"/>
    </source>
</evidence>
<feature type="domain" description="Methyltransferase type 11" evidence="1">
    <location>
        <begin position="61"/>
        <end position="110"/>
    </location>
</feature>
<dbReference type="AlphaFoldDB" id="A0A0F9RHU7"/>
<reference evidence="2" key="1">
    <citation type="journal article" date="2015" name="Nature">
        <title>Complex archaea that bridge the gap between prokaryotes and eukaryotes.</title>
        <authorList>
            <person name="Spang A."/>
            <person name="Saw J.H."/>
            <person name="Jorgensen S.L."/>
            <person name="Zaremba-Niedzwiedzka K."/>
            <person name="Martijn J."/>
            <person name="Lind A.E."/>
            <person name="van Eijk R."/>
            <person name="Schleper C."/>
            <person name="Guy L."/>
            <person name="Ettema T.J."/>
        </authorList>
    </citation>
    <scope>NUCLEOTIDE SEQUENCE</scope>
</reference>
<dbReference type="Pfam" id="PF08241">
    <property type="entry name" value="Methyltransf_11"/>
    <property type="match status" value="1"/>
</dbReference>
<dbReference type="SUPFAM" id="SSF53335">
    <property type="entry name" value="S-adenosyl-L-methionine-dependent methyltransferases"/>
    <property type="match status" value="1"/>
</dbReference>
<proteinExistence type="predicted"/>
<accession>A0A0F9RHU7</accession>
<comment type="caution">
    <text evidence="2">The sequence shown here is derived from an EMBL/GenBank/DDBJ whole genome shotgun (WGS) entry which is preliminary data.</text>
</comment>
<gene>
    <name evidence="2" type="ORF">LCGC14_0971780</name>
</gene>
<dbReference type="EMBL" id="LAZR01003576">
    <property type="protein sequence ID" value="KKN16843.1"/>
    <property type="molecule type" value="Genomic_DNA"/>
</dbReference>
<dbReference type="Gene3D" id="3.40.50.150">
    <property type="entry name" value="Vaccinia Virus protein VP39"/>
    <property type="match status" value="1"/>
</dbReference>
<dbReference type="GO" id="GO:0008757">
    <property type="term" value="F:S-adenosylmethionine-dependent methyltransferase activity"/>
    <property type="evidence" value="ECO:0007669"/>
    <property type="project" value="InterPro"/>
</dbReference>
<organism evidence="2">
    <name type="scientific">marine sediment metagenome</name>
    <dbReference type="NCBI Taxonomy" id="412755"/>
    <lineage>
        <taxon>unclassified sequences</taxon>
        <taxon>metagenomes</taxon>
        <taxon>ecological metagenomes</taxon>
    </lineage>
</organism>
<dbReference type="CDD" id="cd02440">
    <property type="entry name" value="AdoMet_MTases"/>
    <property type="match status" value="1"/>
</dbReference>
<protein>
    <recommendedName>
        <fullName evidence="1">Methyltransferase type 11 domain-containing protein</fullName>
    </recommendedName>
</protein>
<name>A0A0F9RHU7_9ZZZZ</name>
<evidence type="ECO:0000259" key="1">
    <source>
        <dbReference type="Pfam" id="PF08241"/>
    </source>
</evidence>
<sequence length="121" mass="13841">MNKFNLHSTDLKETDVILDVGSGPVGIGFAFRYNMSFALDPLFIQHKHKINYEVTCPKTIRIQSIAEKIPLPNNSIEIVFCFNVIDHVIDPKRVFNEIYGVLKPGGSLYFQLNVMKFYGLF</sequence>
<dbReference type="InterPro" id="IPR029063">
    <property type="entry name" value="SAM-dependent_MTases_sf"/>
</dbReference>
<dbReference type="InterPro" id="IPR013216">
    <property type="entry name" value="Methyltransf_11"/>
</dbReference>